<sequence length="449" mass="52609">MDHLALKKAFRKTSHYSRDNALAAIRGQSIPPAVGHPTIQLCLVRGIRYHPGFATELRCKYDRTGLFSRAVNARAIMSNEIPDLKNEWDTPYCIWHPDTASEETYQQLVTRYPHLRYHVGRACAVAGYTELYRELNLLPEIHIAEEARDNNSTAIFNMIMASPVLYNVMNDYTRTVNLHNPQLCDRRYGLNNDTAVRSSLERKQMFSQAPRGPYDDIFDDDDDDEDSRTPRYRVNYWNITEDMNLDEFSFEAPDSSEEDVAPYLYTPLPFDLPYTIINKDLLILMAAWTGDVDRYDRLRPWHLPQQPFAKWWSLQSPLSHPQRESQIQRAITARFIMSNDLSRVSRRESPDEARNLPFCIWYPNLASPETYRELARREPRMTIAVARACIVANYRQVYRELEFEPTKALWCEAQQRPGNFYTDDLRQRAERYDPKETKSWIGSWSVWGI</sequence>
<dbReference type="OrthoDB" id="4360026at2759"/>
<gene>
    <name evidence="2" type="ORF">BO97DRAFT_472514</name>
</gene>
<evidence type="ECO:0000313" key="3">
    <source>
        <dbReference type="Proteomes" id="UP000248961"/>
    </source>
</evidence>
<reference evidence="2 3" key="1">
    <citation type="submission" date="2018-02" db="EMBL/GenBank/DDBJ databases">
        <title>The genomes of Aspergillus section Nigri reveals drivers in fungal speciation.</title>
        <authorList>
            <consortium name="DOE Joint Genome Institute"/>
            <person name="Vesth T.C."/>
            <person name="Nybo J."/>
            <person name="Theobald S."/>
            <person name="Brandl J."/>
            <person name="Frisvad J.C."/>
            <person name="Nielsen K.F."/>
            <person name="Lyhne E.K."/>
            <person name="Kogle M.E."/>
            <person name="Kuo A."/>
            <person name="Riley R."/>
            <person name="Clum A."/>
            <person name="Nolan M."/>
            <person name="Lipzen A."/>
            <person name="Salamov A."/>
            <person name="Henrissat B."/>
            <person name="Wiebenga A."/>
            <person name="De vries R.P."/>
            <person name="Grigoriev I.V."/>
            <person name="Mortensen U.H."/>
            <person name="Andersen M.R."/>
            <person name="Baker S.E."/>
        </authorList>
    </citation>
    <scope>NUCLEOTIDE SEQUENCE [LARGE SCALE GENOMIC DNA]</scope>
    <source>
        <strain evidence="2 3">CBS 101889</strain>
    </source>
</reference>
<accession>A0A395HPT2</accession>
<evidence type="ECO:0000313" key="2">
    <source>
        <dbReference type="EMBL" id="RAL09275.1"/>
    </source>
</evidence>
<evidence type="ECO:0000256" key="1">
    <source>
        <dbReference type="SAM" id="MobiDB-lite"/>
    </source>
</evidence>
<dbReference type="STRING" id="1450537.A0A395HPT2"/>
<organism evidence="2 3">
    <name type="scientific">Aspergillus homomorphus (strain CBS 101889)</name>
    <dbReference type="NCBI Taxonomy" id="1450537"/>
    <lineage>
        <taxon>Eukaryota</taxon>
        <taxon>Fungi</taxon>
        <taxon>Dikarya</taxon>
        <taxon>Ascomycota</taxon>
        <taxon>Pezizomycotina</taxon>
        <taxon>Eurotiomycetes</taxon>
        <taxon>Eurotiomycetidae</taxon>
        <taxon>Eurotiales</taxon>
        <taxon>Aspergillaceae</taxon>
        <taxon>Aspergillus</taxon>
        <taxon>Aspergillus subgen. Circumdati</taxon>
    </lineage>
</organism>
<feature type="compositionally biased region" description="Acidic residues" evidence="1">
    <location>
        <begin position="216"/>
        <end position="226"/>
    </location>
</feature>
<dbReference type="GeneID" id="37204432"/>
<dbReference type="EMBL" id="KZ824305">
    <property type="protein sequence ID" value="RAL09275.1"/>
    <property type="molecule type" value="Genomic_DNA"/>
</dbReference>
<feature type="region of interest" description="Disordered" evidence="1">
    <location>
        <begin position="201"/>
        <end position="229"/>
    </location>
</feature>
<proteinExistence type="predicted"/>
<dbReference type="RefSeq" id="XP_025548429.1">
    <property type="nucleotide sequence ID" value="XM_025700143.1"/>
</dbReference>
<keyword evidence="3" id="KW-1185">Reference proteome</keyword>
<dbReference type="AlphaFoldDB" id="A0A395HPT2"/>
<name>A0A395HPT2_ASPHC</name>
<protein>
    <submittedName>
        <fullName evidence="2">Uncharacterized protein</fullName>
    </submittedName>
</protein>
<dbReference type="VEuPathDB" id="FungiDB:BO97DRAFT_472514"/>
<dbReference type="Proteomes" id="UP000248961">
    <property type="component" value="Unassembled WGS sequence"/>
</dbReference>